<dbReference type="Pfam" id="PF00179">
    <property type="entry name" value="UQ_con"/>
    <property type="match status" value="1"/>
</dbReference>
<keyword evidence="1" id="KW-0808">Transferase</keyword>
<name>G4TB48_SERID</name>
<sequence>MAFYIEDVVERTDGSLELGIVARTWQEQPSYDELDAPLDDPLMRPLVKGEIGIQIVPTGRREITQESSLRLVDRCMFLRGDVCKRTSNDDPQSGVILNVNVQVKIRHTITKESVDQWFDREEFNPQQPMMPGDFVFAQNWVGQVEETFNEALMVTPSNQIQPLYELGGRFAVGEKCYPISDGQNMTGEPTNIIIKVTPVAAAISWSAVNQMLTQSEAAECARPDKFWPADCFNNLSVMRSRGSVVGTIGERIVFKDPARLQQLNIRTAVYTKDASSTIVVDSLMITDTRTRVEVLWQDGSREWIRSTQLVPHLAVDEYECWPGDCVLWKGEDEKKLAIVQSISAKDRIGSVRWLPTQVIEDISVLELDPQGGSLTDGINAFGLRRGECVLIHKIGTTNGVQPPLVPKVGELENWVHELPSRGKDGAVEGWRGDLTSVAMQTLGFEWKKGASALPVTLPIDTELVGHSINVFPGGERSNIDITSLGTGKDIDWFGQVLDLTLEGDIVVGLASGQTVTIPLERCSLYRDFEDYWDGDGGPEAAGADEMDAMYDDEDFSEGSWEDANEEERNDWSHMEIDDISSEPAVTSRHLPGSKIPGAWPSSPPSDDESSNFQDSSPHERGETSPPSLAKAVELVTGNVNAAIVQDAQGIAEASTETNSAKHWTRFEILPEAPLDHAFYTTEPVAQPSKAFVSRLAKEYRVLQSSLPESILVRAYEDRTDLLRCLIIGPSNTPYSDAPFFIDWRCDPNSYPQSPPVAHFLSWTNGNGRVNPNLYEEGKVCLSILGTWAGDRSESWNAARSSLLQALVSIQGLVLVREPYFCEPSFEKMRGTEEGKLNSRLYSEKAYVLSRGFVRRALEIPPQGLEQEINWFYHQHGHLDKVIADAESLITRSSTSIRSPEVDEDSDIAIPRLSAGGILSLQKTLNKLKELRVSRSET</sequence>
<evidence type="ECO:0000313" key="6">
    <source>
        <dbReference type="Proteomes" id="UP000007148"/>
    </source>
</evidence>
<dbReference type="PROSITE" id="PS50127">
    <property type="entry name" value="UBC_2"/>
    <property type="match status" value="1"/>
</dbReference>
<accession>G4TB48</accession>
<keyword evidence="6" id="KW-1185">Reference proteome</keyword>
<dbReference type="InParanoid" id="G4TB48"/>
<dbReference type="eggNOG" id="KOG0895">
    <property type="taxonomic scope" value="Eukaryota"/>
</dbReference>
<dbReference type="AlphaFoldDB" id="G4TB48"/>
<dbReference type="EMBL" id="CAFZ01000035">
    <property type="protein sequence ID" value="CCA68549.1"/>
    <property type="molecule type" value="Genomic_DNA"/>
</dbReference>
<dbReference type="HOGENOM" id="CLU_005619_0_0_1"/>
<dbReference type="Gene3D" id="3.10.110.10">
    <property type="entry name" value="Ubiquitin Conjugating Enzyme"/>
    <property type="match status" value="1"/>
</dbReference>
<evidence type="ECO:0000256" key="2">
    <source>
        <dbReference type="ARBA" id="ARBA00022786"/>
    </source>
</evidence>
<dbReference type="STRING" id="1109443.G4TB48"/>
<evidence type="ECO:0000259" key="4">
    <source>
        <dbReference type="PROSITE" id="PS50127"/>
    </source>
</evidence>
<dbReference type="GO" id="GO:0061631">
    <property type="term" value="F:ubiquitin conjugating enzyme activity"/>
    <property type="evidence" value="ECO:0007669"/>
    <property type="project" value="TreeGrafter"/>
</dbReference>
<reference evidence="5 6" key="1">
    <citation type="journal article" date="2011" name="PLoS Pathog.">
        <title>Endophytic Life Strategies Decoded by Genome and Transcriptome Analyses of the Mutualistic Root Symbiont Piriformospora indica.</title>
        <authorList>
            <person name="Zuccaro A."/>
            <person name="Lahrmann U."/>
            <person name="Guldener U."/>
            <person name="Langen G."/>
            <person name="Pfiffi S."/>
            <person name="Biedenkopf D."/>
            <person name="Wong P."/>
            <person name="Samans B."/>
            <person name="Grimm C."/>
            <person name="Basiewicz M."/>
            <person name="Murat C."/>
            <person name="Martin F."/>
            <person name="Kogel K.H."/>
        </authorList>
    </citation>
    <scope>NUCLEOTIDE SEQUENCE [LARGE SCALE GENOMIC DNA]</scope>
    <source>
        <strain evidence="5 6">DSM 11827</strain>
    </source>
</reference>
<feature type="region of interest" description="Disordered" evidence="3">
    <location>
        <begin position="554"/>
        <end position="626"/>
    </location>
</feature>
<dbReference type="SMART" id="SM00212">
    <property type="entry name" value="UBCc"/>
    <property type="match status" value="1"/>
</dbReference>
<dbReference type="OrthoDB" id="1926878at2759"/>
<protein>
    <recommendedName>
        <fullName evidence="4">UBC core domain-containing protein</fullName>
    </recommendedName>
</protein>
<feature type="domain" description="UBC core" evidence="4">
    <location>
        <begin position="690"/>
        <end position="858"/>
    </location>
</feature>
<dbReference type="PANTHER" id="PTHR46116:SF15">
    <property type="entry name" value="(E3-INDEPENDENT) E2 UBIQUITIN-CONJUGATING ENZYME"/>
    <property type="match status" value="1"/>
</dbReference>
<dbReference type="InterPro" id="IPR000608">
    <property type="entry name" value="UBC"/>
</dbReference>
<organism evidence="5 6">
    <name type="scientific">Serendipita indica (strain DSM 11827)</name>
    <name type="common">Root endophyte fungus</name>
    <name type="synonym">Piriformospora indica</name>
    <dbReference type="NCBI Taxonomy" id="1109443"/>
    <lineage>
        <taxon>Eukaryota</taxon>
        <taxon>Fungi</taxon>
        <taxon>Dikarya</taxon>
        <taxon>Basidiomycota</taxon>
        <taxon>Agaricomycotina</taxon>
        <taxon>Agaricomycetes</taxon>
        <taxon>Sebacinales</taxon>
        <taxon>Serendipitaceae</taxon>
        <taxon>Serendipita</taxon>
    </lineage>
</organism>
<keyword evidence="2" id="KW-0833">Ubl conjugation pathway</keyword>
<evidence type="ECO:0000313" key="5">
    <source>
        <dbReference type="EMBL" id="CCA68549.1"/>
    </source>
</evidence>
<dbReference type="OMA" id="EMWIEYE"/>
<dbReference type="SUPFAM" id="SSF54495">
    <property type="entry name" value="UBC-like"/>
    <property type="match status" value="1"/>
</dbReference>
<comment type="caution">
    <text evidence="5">The sequence shown here is derived from an EMBL/GenBank/DDBJ whole genome shotgun (WGS) entry which is preliminary data.</text>
</comment>
<dbReference type="CDD" id="cd23837">
    <property type="entry name" value="UBCc_UBE2O"/>
    <property type="match status" value="1"/>
</dbReference>
<dbReference type="InterPro" id="IPR016135">
    <property type="entry name" value="UBQ-conjugating_enzyme/RWD"/>
</dbReference>
<feature type="compositionally biased region" description="Acidic residues" evidence="3">
    <location>
        <begin position="554"/>
        <end position="568"/>
    </location>
</feature>
<dbReference type="PANTHER" id="PTHR46116">
    <property type="entry name" value="(E3-INDEPENDENT) E2 UBIQUITIN-CONJUGATING ENZYME"/>
    <property type="match status" value="1"/>
</dbReference>
<gene>
    <name evidence="5" type="ORF">PIIN_02412</name>
</gene>
<dbReference type="Proteomes" id="UP000007148">
    <property type="component" value="Unassembled WGS sequence"/>
</dbReference>
<evidence type="ECO:0000256" key="1">
    <source>
        <dbReference type="ARBA" id="ARBA00022679"/>
    </source>
</evidence>
<proteinExistence type="predicted"/>
<evidence type="ECO:0000256" key="3">
    <source>
        <dbReference type="SAM" id="MobiDB-lite"/>
    </source>
</evidence>